<dbReference type="Proteomes" id="UP000287033">
    <property type="component" value="Unassembled WGS sequence"/>
</dbReference>
<feature type="non-terminal residue" evidence="2">
    <location>
        <position position="72"/>
    </location>
</feature>
<protein>
    <submittedName>
        <fullName evidence="2">Uncharacterized protein</fullName>
    </submittedName>
</protein>
<name>A0A401TX88_CHIPU</name>
<evidence type="ECO:0000313" key="2">
    <source>
        <dbReference type="EMBL" id="GCC47228.1"/>
    </source>
</evidence>
<feature type="compositionally biased region" description="Basic and acidic residues" evidence="1">
    <location>
        <begin position="14"/>
        <end position="23"/>
    </location>
</feature>
<evidence type="ECO:0000256" key="1">
    <source>
        <dbReference type="SAM" id="MobiDB-lite"/>
    </source>
</evidence>
<accession>A0A401TX88</accession>
<dbReference type="EMBL" id="BEZZ01204753">
    <property type="protein sequence ID" value="GCC47228.1"/>
    <property type="molecule type" value="Genomic_DNA"/>
</dbReference>
<gene>
    <name evidence="2" type="ORF">chiPu_0031241</name>
</gene>
<feature type="region of interest" description="Disordered" evidence="1">
    <location>
        <begin position="1"/>
        <end position="38"/>
    </location>
</feature>
<reference evidence="2 3" key="1">
    <citation type="journal article" date="2018" name="Nat. Ecol. Evol.">
        <title>Shark genomes provide insights into elasmobranch evolution and the origin of vertebrates.</title>
        <authorList>
            <person name="Hara Y"/>
            <person name="Yamaguchi K"/>
            <person name="Onimaru K"/>
            <person name="Kadota M"/>
            <person name="Koyanagi M"/>
            <person name="Keeley SD"/>
            <person name="Tatsumi K"/>
            <person name="Tanaka K"/>
            <person name="Motone F"/>
            <person name="Kageyama Y"/>
            <person name="Nozu R"/>
            <person name="Adachi N"/>
            <person name="Nishimura O"/>
            <person name="Nakagawa R"/>
            <person name="Tanegashima C"/>
            <person name="Kiyatake I"/>
            <person name="Matsumoto R"/>
            <person name="Murakumo K"/>
            <person name="Nishida K"/>
            <person name="Terakita A"/>
            <person name="Kuratani S"/>
            <person name="Sato K"/>
            <person name="Hyodo S Kuraku.S."/>
        </authorList>
    </citation>
    <scope>NUCLEOTIDE SEQUENCE [LARGE SCALE GENOMIC DNA]</scope>
</reference>
<keyword evidence="3" id="KW-1185">Reference proteome</keyword>
<dbReference type="AlphaFoldDB" id="A0A401TX88"/>
<proteinExistence type="predicted"/>
<organism evidence="2 3">
    <name type="scientific">Chiloscyllium punctatum</name>
    <name type="common">Brownbanded bambooshark</name>
    <name type="synonym">Hemiscyllium punctatum</name>
    <dbReference type="NCBI Taxonomy" id="137246"/>
    <lineage>
        <taxon>Eukaryota</taxon>
        <taxon>Metazoa</taxon>
        <taxon>Chordata</taxon>
        <taxon>Craniata</taxon>
        <taxon>Vertebrata</taxon>
        <taxon>Chondrichthyes</taxon>
        <taxon>Elasmobranchii</taxon>
        <taxon>Galeomorphii</taxon>
        <taxon>Galeoidea</taxon>
        <taxon>Orectolobiformes</taxon>
        <taxon>Hemiscylliidae</taxon>
        <taxon>Chiloscyllium</taxon>
    </lineage>
</organism>
<sequence length="72" mass="7911">MEGQVEPNMAARAANDKRVEYRPQAHSGTPATKAPSSLWEKDTLARGELQLIAGRRRTGHFLRVGKLGGQLQ</sequence>
<evidence type="ECO:0000313" key="3">
    <source>
        <dbReference type="Proteomes" id="UP000287033"/>
    </source>
</evidence>
<comment type="caution">
    <text evidence="2">The sequence shown here is derived from an EMBL/GenBank/DDBJ whole genome shotgun (WGS) entry which is preliminary data.</text>
</comment>